<dbReference type="InterPro" id="IPR023408">
    <property type="entry name" value="MscS_beta-dom_sf"/>
</dbReference>
<evidence type="ECO:0000256" key="4">
    <source>
        <dbReference type="ARBA" id="ARBA00022692"/>
    </source>
</evidence>
<evidence type="ECO:0000313" key="11">
    <source>
        <dbReference type="EMBL" id="MDJ1168387.1"/>
    </source>
</evidence>
<evidence type="ECO:0000256" key="3">
    <source>
        <dbReference type="ARBA" id="ARBA00022475"/>
    </source>
</evidence>
<feature type="transmembrane region" description="Helical" evidence="7">
    <location>
        <begin position="400"/>
        <end position="422"/>
    </location>
</feature>
<dbReference type="PANTHER" id="PTHR30460:SF0">
    <property type="entry name" value="MODERATE CONDUCTANCE MECHANOSENSITIVE CHANNEL YBIO"/>
    <property type="match status" value="1"/>
</dbReference>
<dbReference type="InterPro" id="IPR006685">
    <property type="entry name" value="MscS_channel_2nd"/>
</dbReference>
<keyword evidence="12" id="KW-1185">Reference proteome</keyword>
<dbReference type="Gene3D" id="3.30.70.100">
    <property type="match status" value="1"/>
</dbReference>
<dbReference type="SUPFAM" id="SSF82689">
    <property type="entry name" value="Mechanosensitive channel protein MscS (YggB), C-terminal domain"/>
    <property type="match status" value="1"/>
</dbReference>
<dbReference type="InterPro" id="IPR010920">
    <property type="entry name" value="LSM_dom_sf"/>
</dbReference>
<dbReference type="Gene3D" id="1.10.287.1260">
    <property type="match status" value="1"/>
</dbReference>
<feature type="transmembrane region" description="Helical" evidence="7">
    <location>
        <begin position="197"/>
        <end position="214"/>
    </location>
</feature>
<feature type="domain" description="Mechanosensitive ion channel MscS C-terminal" evidence="10">
    <location>
        <begin position="520"/>
        <end position="608"/>
    </location>
</feature>
<dbReference type="RefSeq" id="WP_283752151.1">
    <property type="nucleotide sequence ID" value="NZ_JAQOSP010000017.1"/>
</dbReference>
<organism evidence="11 12">
    <name type="scientific">Roseofilum acuticapitatum BLCC-M154</name>
    <dbReference type="NCBI Taxonomy" id="3022444"/>
    <lineage>
        <taxon>Bacteria</taxon>
        <taxon>Bacillati</taxon>
        <taxon>Cyanobacteriota</taxon>
        <taxon>Cyanophyceae</taxon>
        <taxon>Desertifilales</taxon>
        <taxon>Desertifilaceae</taxon>
        <taxon>Roseofilum</taxon>
        <taxon>Roseofilum acuticapitatum</taxon>
    </lineage>
</organism>
<protein>
    <submittedName>
        <fullName evidence="11">Mechanosensitive ion channel family protein</fullName>
    </submittedName>
</protein>
<accession>A0ABT7ANB4</accession>
<evidence type="ECO:0000256" key="2">
    <source>
        <dbReference type="ARBA" id="ARBA00008017"/>
    </source>
</evidence>
<evidence type="ECO:0000259" key="9">
    <source>
        <dbReference type="Pfam" id="PF00924"/>
    </source>
</evidence>
<name>A0ABT7ANB4_9CYAN</name>
<comment type="similarity">
    <text evidence="2">Belongs to the MscS (TC 1.A.23) family.</text>
</comment>
<gene>
    <name evidence="11" type="ORF">PMG71_02985</name>
</gene>
<keyword evidence="6 7" id="KW-0472">Membrane</keyword>
<evidence type="ECO:0000256" key="6">
    <source>
        <dbReference type="ARBA" id="ARBA00023136"/>
    </source>
</evidence>
<evidence type="ECO:0000256" key="1">
    <source>
        <dbReference type="ARBA" id="ARBA00004651"/>
    </source>
</evidence>
<dbReference type="InterPro" id="IPR045276">
    <property type="entry name" value="YbiO_bact"/>
</dbReference>
<feature type="transmembrane region" description="Helical" evidence="7">
    <location>
        <begin position="358"/>
        <end position="379"/>
    </location>
</feature>
<keyword evidence="4 7" id="KW-0812">Transmembrane</keyword>
<feature type="signal peptide" evidence="8">
    <location>
        <begin position="1"/>
        <end position="16"/>
    </location>
</feature>
<comment type="subcellular location">
    <subcellularLocation>
        <location evidence="1">Cell membrane</location>
        <topology evidence="1">Multi-pass membrane protein</topology>
    </subcellularLocation>
</comment>
<feature type="chain" id="PRO_5045998057" evidence="8">
    <location>
        <begin position="17"/>
        <end position="641"/>
    </location>
</feature>
<evidence type="ECO:0000259" key="10">
    <source>
        <dbReference type="Pfam" id="PF21082"/>
    </source>
</evidence>
<dbReference type="SUPFAM" id="SSF50182">
    <property type="entry name" value="Sm-like ribonucleoproteins"/>
    <property type="match status" value="1"/>
</dbReference>
<dbReference type="PANTHER" id="PTHR30460">
    <property type="entry name" value="MODERATE CONDUCTANCE MECHANOSENSITIVE CHANNEL YBIO"/>
    <property type="match status" value="1"/>
</dbReference>
<keyword evidence="5 7" id="KW-1133">Transmembrane helix</keyword>
<dbReference type="EMBL" id="JAQOSP010000017">
    <property type="protein sequence ID" value="MDJ1168387.1"/>
    <property type="molecule type" value="Genomic_DNA"/>
</dbReference>
<evidence type="ECO:0000256" key="5">
    <source>
        <dbReference type="ARBA" id="ARBA00022989"/>
    </source>
</evidence>
<sequence>MAALICFTLSITPALGQIPLLSTPETPQNQPGLGWNINQMSDCGNILCSPVYLDGQFLFYVTSLPENQLNSEDQYLPSAEERAKNIQNTLYKIIQSKQEYEIQQQSLNPNYTPEPITTEIGTLFSQTVVFLPDQEGLVSRKIVTITELDARYSEQQISALAQDWKNILEAQLQKSISERQTLLTTPWEPIKKMVQRFLWIVFISLSIYLIYRLLKAWDLKLRRTLLELESSLTFNPEAVSSENLKTFSSNTDSSTAQTSLSDHLPLALKNNMGWQVIWKQLNTTTTQLESMLQTVPQLLLKHRTLLKQQRNVLNLVLQLLLAVQFLIWSWGAAALVSVYPHTRTYKHFFVDLSFSLPLLWAVIIILNKLCDFLIEWSLSRWARYGSRLESGSSSRYALRTNTYSTALTQLTTFIFIAVGLLMTLRLLGFPPALLASFGVIAVTISWFSQNTVQDLLNGALILWNDRYAVGDVVDINGVGGLVEKLNLYMTQLRNLDGEAITIPNGSVGIVRNMTKDWSRVNFSVVIAYDADLNRAMQLIKETAAAMRKEPAWETIITDELQMLGVDELSHQGVLIRALIRTQPIKQWDVAREFRRRLKLVFEKEGIGIGVPQQSLRIQDYSALLALGEQPEKYSTSHGNGS</sequence>
<evidence type="ECO:0000313" key="12">
    <source>
        <dbReference type="Proteomes" id="UP001235303"/>
    </source>
</evidence>
<keyword evidence="8" id="KW-0732">Signal</keyword>
<comment type="caution">
    <text evidence="11">The sequence shown here is derived from an EMBL/GenBank/DDBJ whole genome shotgun (WGS) entry which is preliminary data.</text>
</comment>
<feature type="domain" description="Mechanosensitive ion channel MscS" evidence="9">
    <location>
        <begin position="450"/>
        <end position="514"/>
    </location>
</feature>
<dbReference type="Pfam" id="PF21082">
    <property type="entry name" value="MS_channel_3rd"/>
    <property type="match status" value="1"/>
</dbReference>
<evidence type="ECO:0000256" key="8">
    <source>
        <dbReference type="SAM" id="SignalP"/>
    </source>
</evidence>
<evidence type="ECO:0000256" key="7">
    <source>
        <dbReference type="SAM" id="Phobius"/>
    </source>
</evidence>
<proteinExistence type="inferred from homology"/>
<dbReference type="Pfam" id="PF00924">
    <property type="entry name" value="MS_channel_2nd"/>
    <property type="match status" value="1"/>
</dbReference>
<keyword evidence="3" id="KW-1003">Cell membrane</keyword>
<dbReference type="InterPro" id="IPR049278">
    <property type="entry name" value="MS_channel_C"/>
</dbReference>
<reference evidence="11 12" key="1">
    <citation type="submission" date="2023-01" db="EMBL/GenBank/DDBJ databases">
        <title>Novel diversity within Roseofilum (Cyanobacteria; Desertifilaceae) from marine benthic mats with descriptions of four novel species.</title>
        <authorList>
            <person name="Wang Y."/>
            <person name="Berthold D.E."/>
            <person name="Hu J."/>
            <person name="Lefler F.W."/>
            <person name="Laughinghouse H.D. IV."/>
        </authorList>
    </citation>
    <scope>NUCLEOTIDE SEQUENCE [LARGE SCALE GENOMIC DNA]</scope>
    <source>
        <strain evidence="11 12">BLCC-M154</strain>
    </source>
</reference>
<dbReference type="InterPro" id="IPR011066">
    <property type="entry name" value="MscS_channel_C_sf"/>
</dbReference>
<dbReference type="Proteomes" id="UP001235303">
    <property type="component" value="Unassembled WGS sequence"/>
</dbReference>
<feature type="transmembrane region" description="Helical" evidence="7">
    <location>
        <begin position="428"/>
        <end position="447"/>
    </location>
</feature>
<dbReference type="Gene3D" id="2.30.30.60">
    <property type="match status" value="1"/>
</dbReference>
<feature type="transmembrane region" description="Helical" evidence="7">
    <location>
        <begin position="312"/>
        <end position="338"/>
    </location>
</feature>